<sequence>MHTTITKLYGAAAAAASNNGDLANAIVPLLTEEAIFCAAHPINDLQGPVQVAEYFFSPLLAAMPDLERKEYIAVPGEFQGQQWVNGTGYLVGTFAADLFGIPASEAPAYLRYTEMVRFEGERIAEYYVILDFLDLMVQVGVNPLRPGLGFAGLVPPPTDSSLGLVPGSEEEGRASIELIEAMLDCLGGYDGKSLHSMELSEYWTPDFMWYGPAGIGTTRGIDGFRRQHQGPFLRAFPDRVVDRKQNLVGCGSYASTGGWPHMTATHSGEGWLGLAPTGRTIKLRVMDIWRREGSLLKENWVGIDIIHMLKQLGLDVFEQVSQLQERGQRYV</sequence>
<organism evidence="1 2">
    <name type="scientific">Microbulbifer flavimaris</name>
    <dbReference type="NCBI Taxonomy" id="1781068"/>
    <lineage>
        <taxon>Bacteria</taxon>
        <taxon>Pseudomonadati</taxon>
        <taxon>Pseudomonadota</taxon>
        <taxon>Gammaproteobacteria</taxon>
        <taxon>Cellvibrionales</taxon>
        <taxon>Microbulbiferaceae</taxon>
        <taxon>Microbulbifer</taxon>
    </lineage>
</organism>
<dbReference type="EMBL" id="LRFG02000001">
    <property type="protein sequence ID" value="PCO06575.1"/>
    <property type="molecule type" value="Genomic_DNA"/>
</dbReference>
<dbReference type="InterPro" id="IPR032710">
    <property type="entry name" value="NTF2-like_dom_sf"/>
</dbReference>
<proteinExistence type="predicted"/>
<evidence type="ECO:0000313" key="2">
    <source>
        <dbReference type="Proteomes" id="UP000218427"/>
    </source>
</evidence>
<protein>
    <submittedName>
        <fullName evidence="1">Polyketide cyclase</fullName>
    </submittedName>
</protein>
<evidence type="ECO:0000313" key="1">
    <source>
        <dbReference type="EMBL" id="PCO06575.1"/>
    </source>
</evidence>
<name>A0ABX4I2D5_9GAMM</name>
<dbReference type="PANTHER" id="PTHR38436:SF1">
    <property type="entry name" value="ESTER CYCLASE"/>
    <property type="match status" value="1"/>
</dbReference>
<dbReference type="InterPro" id="IPR009959">
    <property type="entry name" value="Cyclase_SnoaL-like"/>
</dbReference>
<dbReference type="SUPFAM" id="SSF54427">
    <property type="entry name" value="NTF2-like"/>
    <property type="match status" value="2"/>
</dbReference>
<keyword evidence="2" id="KW-1185">Reference proteome</keyword>
<dbReference type="Gene3D" id="3.10.450.50">
    <property type="match status" value="2"/>
</dbReference>
<dbReference type="RefSeq" id="WP_067080195.1">
    <property type="nucleotide sequence ID" value="NZ_LRFG02000001.1"/>
</dbReference>
<dbReference type="PANTHER" id="PTHR38436">
    <property type="entry name" value="POLYKETIDE CYCLASE SNOAL-LIKE DOMAIN"/>
    <property type="match status" value="1"/>
</dbReference>
<dbReference type="Proteomes" id="UP000218427">
    <property type="component" value="Unassembled WGS sequence"/>
</dbReference>
<dbReference type="Pfam" id="PF07366">
    <property type="entry name" value="SnoaL"/>
    <property type="match status" value="2"/>
</dbReference>
<reference evidence="1" key="1">
    <citation type="submission" date="2017-08" db="EMBL/GenBank/DDBJ databases">
        <title>Microbulbifer marisrubri sp. nov., a halophilic alphaproteobacterium isolated from marine sediment of the Yellow Sea, China.</title>
        <authorList>
            <person name="Zhang G."/>
            <person name="Xiong Q."/>
        </authorList>
    </citation>
    <scope>NUCLEOTIDE SEQUENCE [LARGE SCALE GENOMIC DNA]</scope>
    <source>
        <strain evidence="1">WRN-8</strain>
    </source>
</reference>
<comment type="caution">
    <text evidence="1">The sequence shown here is derived from an EMBL/GenBank/DDBJ whole genome shotgun (WGS) entry which is preliminary data.</text>
</comment>
<gene>
    <name evidence="1" type="ORF">AWR36_001975</name>
</gene>
<accession>A0ABX4I2D5</accession>